<accession>A0A834WAB9</accession>
<gene>
    <name evidence="4" type="ORF">G2W53_032572</name>
</gene>
<feature type="region of interest" description="Disordered" evidence="3">
    <location>
        <begin position="1"/>
        <end position="77"/>
    </location>
</feature>
<evidence type="ECO:0000256" key="3">
    <source>
        <dbReference type="SAM" id="MobiDB-lite"/>
    </source>
</evidence>
<dbReference type="GO" id="GO:0032875">
    <property type="term" value="P:regulation of DNA endoreduplication"/>
    <property type="evidence" value="ECO:0007669"/>
    <property type="project" value="InterPro"/>
</dbReference>
<evidence type="ECO:0000256" key="2">
    <source>
        <dbReference type="ARBA" id="ARBA00023306"/>
    </source>
</evidence>
<reference evidence="4" key="1">
    <citation type="submission" date="2020-09" db="EMBL/GenBank/DDBJ databases">
        <title>Genome-Enabled Discovery of Anthraquinone Biosynthesis in Senna tora.</title>
        <authorList>
            <person name="Kang S.-H."/>
            <person name="Pandey R.P."/>
            <person name="Lee C.-M."/>
            <person name="Sim J.-S."/>
            <person name="Jeong J.-T."/>
            <person name="Choi B.-S."/>
            <person name="Jung M."/>
            <person name="Ginzburg D."/>
            <person name="Zhao K."/>
            <person name="Won S.Y."/>
            <person name="Oh T.-J."/>
            <person name="Yu Y."/>
            <person name="Kim N.-H."/>
            <person name="Lee O.R."/>
            <person name="Lee T.-H."/>
            <person name="Bashyal P."/>
            <person name="Kim T.-S."/>
            <person name="Lee W.-H."/>
            <person name="Kawkins C."/>
            <person name="Kim C.-K."/>
            <person name="Kim J.S."/>
            <person name="Ahn B.O."/>
            <person name="Rhee S.Y."/>
            <person name="Sohng J.K."/>
        </authorList>
    </citation>
    <scope>NUCLEOTIDE SEQUENCE</scope>
    <source>
        <tissue evidence="4">Leaf</tissue>
    </source>
</reference>
<feature type="compositionally biased region" description="Basic and acidic residues" evidence="3">
    <location>
        <begin position="28"/>
        <end position="39"/>
    </location>
</feature>
<dbReference type="GO" id="GO:0004860">
    <property type="term" value="F:protein kinase inhibitor activity"/>
    <property type="evidence" value="ECO:0007669"/>
    <property type="project" value="UniProtKB-KW"/>
</dbReference>
<protein>
    <submittedName>
        <fullName evidence="4">Cyclin-dependent protein kinase inhibitor SMR1</fullName>
    </submittedName>
</protein>
<name>A0A834WAB9_9FABA</name>
<dbReference type="Proteomes" id="UP000634136">
    <property type="component" value="Unassembled WGS sequence"/>
</dbReference>
<dbReference type="InterPro" id="IPR040389">
    <property type="entry name" value="SMR"/>
</dbReference>
<proteinExistence type="predicted"/>
<dbReference type="EMBL" id="JAAIUW010000010">
    <property type="protein sequence ID" value="KAF7811596.1"/>
    <property type="molecule type" value="Genomic_DNA"/>
</dbReference>
<keyword evidence="5" id="KW-1185">Reference proteome</keyword>
<keyword evidence="1" id="KW-0649">Protein kinase inhibitor</keyword>
<evidence type="ECO:0000313" key="5">
    <source>
        <dbReference type="Proteomes" id="UP000634136"/>
    </source>
</evidence>
<dbReference type="PANTHER" id="PTHR33142:SF8">
    <property type="entry name" value="CYCLIN-DEPENDENT PROTEIN KINASE INHIBITOR SMR9"/>
    <property type="match status" value="1"/>
</dbReference>
<dbReference type="OrthoDB" id="662905at2759"/>
<evidence type="ECO:0000313" key="4">
    <source>
        <dbReference type="EMBL" id="KAF7811596.1"/>
    </source>
</evidence>
<organism evidence="4 5">
    <name type="scientific">Senna tora</name>
    <dbReference type="NCBI Taxonomy" id="362788"/>
    <lineage>
        <taxon>Eukaryota</taxon>
        <taxon>Viridiplantae</taxon>
        <taxon>Streptophyta</taxon>
        <taxon>Embryophyta</taxon>
        <taxon>Tracheophyta</taxon>
        <taxon>Spermatophyta</taxon>
        <taxon>Magnoliopsida</taxon>
        <taxon>eudicotyledons</taxon>
        <taxon>Gunneridae</taxon>
        <taxon>Pentapetalae</taxon>
        <taxon>rosids</taxon>
        <taxon>fabids</taxon>
        <taxon>Fabales</taxon>
        <taxon>Fabaceae</taxon>
        <taxon>Caesalpinioideae</taxon>
        <taxon>Cassia clade</taxon>
        <taxon>Senna</taxon>
    </lineage>
</organism>
<comment type="caution">
    <text evidence="4">The sequence shown here is derived from an EMBL/GenBank/DDBJ whole genome shotgun (WGS) entry which is preliminary data.</text>
</comment>
<evidence type="ECO:0000256" key="1">
    <source>
        <dbReference type="ARBA" id="ARBA00023013"/>
    </source>
</evidence>
<dbReference type="PANTHER" id="PTHR33142">
    <property type="entry name" value="CYCLIN-DEPENDENT PROTEIN KINASE INHIBITOR SMR13"/>
    <property type="match status" value="1"/>
</dbReference>
<dbReference type="AlphaFoldDB" id="A0A834WAB9"/>
<keyword evidence="2" id="KW-0131">Cell cycle</keyword>
<sequence length="169" mass="19659">MPRIRLRISDDRSVLDPTDQNDGVSIVQKEREPDQSEIVHDDDDEGFRTPTSEESKIPAMLTCPPAPRKLPAKRKMREPLTPKKRCRCCRFLDHSEQNDGVSIVQREREMEHPDIVDDEEEGFRTPTSEERKIPAMVTCPPAPRKLLGKRKIREEPLTPKKRCRCYRCI</sequence>